<gene>
    <name evidence="2" type="ORF">C1SCF055_LOCUS38886</name>
</gene>
<protein>
    <submittedName>
        <fullName evidence="2">Uncharacterized protein</fullName>
    </submittedName>
</protein>
<proteinExistence type="predicted"/>
<dbReference type="EMBL" id="CAMXCT030006112">
    <property type="protein sequence ID" value="CAL4801261.1"/>
    <property type="molecule type" value="Genomic_DNA"/>
</dbReference>
<evidence type="ECO:0000313" key="3">
    <source>
        <dbReference type="EMBL" id="CAL1167324.1"/>
    </source>
</evidence>
<feature type="compositionally biased region" description="Pro residues" evidence="1">
    <location>
        <begin position="84"/>
        <end position="95"/>
    </location>
</feature>
<evidence type="ECO:0000256" key="1">
    <source>
        <dbReference type="SAM" id="MobiDB-lite"/>
    </source>
</evidence>
<accession>A0A9P1GKN0</accession>
<evidence type="ECO:0000313" key="4">
    <source>
        <dbReference type="Proteomes" id="UP001152797"/>
    </source>
</evidence>
<dbReference type="EMBL" id="CAMXCT020006112">
    <property type="protein sequence ID" value="CAL1167324.1"/>
    <property type="molecule type" value="Genomic_DNA"/>
</dbReference>
<reference evidence="2" key="1">
    <citation type="submission" date="2022-10" db="EMBL/GenBank/DDBJ databases">
        <authorList>
            <person name="Chen Y."/>
            <person name="Dougan E. K."/>
            <person name="Chan C."/>
            <person name="Rhodes N."/>
            <person name="Thang M."/>
        </authorList>
    </citation>
    <scope>NUCLEOTIDE SEQUENCE</scope>
</reference>
<dbReference type="OrthoDB" id="426235at2759"/>
<evidence type="ECO:0000313" key="2">
    <source>
        <dbReference type="EMBL" id="CAI4013949.1"/>
    </source>
</evidence>
<comment type="caution">
    <text evidence="2">The sequence shown here is derived from an EMBL/GenBank/DDBJ whole genome shotgun (WGS) entry which is preliminary data.</text>
</comment>
<dbReference type="AlphaFoldDB" id="A0A9P1GKN0"/>
<feature type="compositionally biased region" description="Low complexity" evidence="1">
    <location>
        <begin position="96"/>
        <end position="108"/>
    </location>
</feature>
<name>A0A9P1GKN0_9DINO</name>
<dbReference type="Proteomes" id="UP001152797">
    <property type="component" value="Unassembled WGS sequence"/>
</dbReference>
<organism evidence="2">
    <name type="scientific">Cladocopium goreaui</name>
    <dbReference type="NCBI Taxonomy" id="2562237"/>
    <lineage>
        <taxon>Eukaryota</taxon>
        <taxon>Sar</taxon>
        <taxon>Alveolata</taxon>
        <taxon>Dinophyceae</taxon>
        <taxon>Suessiales</taxon>
        <taxon>Symbiodiniaceae</taxon>
        <taxon>Cladocopium</taxon>
    </lineage>
</organism>
<sequence>MGQDLARLGNECDCWVSGEESHQGVQVQPAMVDPVANLVSKDVPRSTLVPKKAEESPPAGGTRAPPFYNIAAWAQDSEADSFVIPPPPEPLPALPVPEVSPTKAEPSPAASPPRPAAPPAPAAPAPGPAPAASTASAAPRKKEPVKSSPVKRQQDSPGVSIDAVLTDLEGAEQAAFKAAFKSLSSGLEVLPLDHDQLRSFILINSGVTEQDLEVEMLKLASARDDFSIDASALISLLREHPIGDDDVLNLFMSLSTDGESLSSEECRTGLLQVTSRLPETGLSEERMDRVFDRVMTSAGLTVSMEEWLQYAKTTARILRLIAYSRA</sequence>
<reference evidence="3" key="2">
    <citation type="submission" date="2024-04" db="EMBL/GenBank/DDBJ databases">
        <authorList>
            <person name="Chen Y."/>
            <person name="Shah S."/>
            <person name="Dougan E. K."/>
            <person name="Thang M."/>
            <person name="Chan C."/>
        </authorList>
    </citation>
    <scope>NUCLEOTIDE SEQUENCE [LARGE SCALE GENOMIC DNA]</scope>
</reference>
<dbReference type="EMBL" id="CAMXCT010006112">
    <property type="protein sequence ID" value="CAI4013949.1"/>
    <property type="molecule type" value="Genomic_DNA"/>
</dbReference>
<feature type="region of interest" description="Disordered" evidence="1">
    <location>
        <begin position="41"/>
        <end position="158"/>
    </location>
</feature>
<feature type="compositionally biased region" description="Pro residues" evidence="1">
    <location>
        <begin position="109"/>
        <end position="129"/>
    </location>
</feature>
<keyword evidence="4" id="KW-1185">Reference proteome</keyword>